<proteinExistence type="predicted"/>
<evidence type="ECO:0000313" key="1">
    <source>
        <dbReference type="EMBL" id="RDC61047.1"/>
    </source>
</evidence>
<reference evidence="1 2" key="1">
    <citation type="submission" date="2018-04" db="EMBL/GenBank/DDBJ databases">
        <title>Altererythrobacter sp. HME9302 genome sequencing and assembly.</title>
        <authorList>
            <person name="Kang H."/>
            <person name="Kim H."/>
            <person name="Joh K."/>
        </authorList>
    </citation>
    <scope>NUCLEOTIDE SEQUENCE [LARGE SCALE GENOMIC DNA]</scope>
    <source>
        <strain evidence="1 2">HME9302</strain>
    </source>
</reference>
<protein>
    <submittedName>
        <fullName evidence="1">Uncharacterized protein</fullName>
    </submittedName>
</protein>
<dbReference type="EMBL" id="QBKA01000002">
    <property type="protein sequence ID" value="RDC61047.1"/>
    <property type="molecule type" value="Genomic_DNA"/>
</dbReference>
<sequence length="194" mass="23375">MRLHVRWPWRDIHRRRRCNGRRGSHIRSFWFRWRRFILRFRRRRFLDIYRRHPLHDLLNRGKGKAGNQYVADTDMDQRDDNQGNYPVTAHFLVSVGHSVPSLHRNLPGTSRLRTRPGTRQGCHNRKFRRIPPRYRCEQKTEGPFRCCRARRNLSGILCFVTPRASFLSGDERHDANALSVNRRFIANLLKQRKP</sequence>
<dbReference type="AlphaFoldDB" id="A0A369QCT1"/>
<accession>A0A369QCT1</accession>
<organism evidence="1 2">
    <name type="scientific">Alteripontixanthobacter maritimus</name>
    <dbReference type="NCBI Taxonomy" id="2161824"/>
    <lineage>
        <taxon>Bacteria</taxon>
        <taxon>Pseudomonadati</taxon>
        <taxon>Pseudomonadota</taxon>
        <taxon>Alphaproteobacteria</taxon>
        <taxon>Sphingomonadales</taxon>
        <taxon>Erythrobacteraceae</taxon>
        <taxon>Alteripontixanthobacter</taxon>
    </lineage>
</organism>
<dbReference type="Proteomes" id="UP000253727">
    <property type="component" value="Unassembled WGS sequence"/>
</dbReference>
<gene>
    <name evidence="1" type="ORF">HME9302_02264</name>
</gene>
<name>A0A369QCT1_9SPHN</name>
<evidence type="ECO:0000313" key="2">
    <source>
        <dbReference type="Proteomes" id="UP000253727"/>
    </source>
</evidence>
<keyword evidence="2" id="KW-1185">Reference proteome</keyword>
<comment type="caution">
    <text evidence="1">The sequence shown here is derived from an EMBL/GenBank/DDBJ whole genome shotgun (WGS) entry which is preliminary data.</text>
</comment>